<dbReference type="GO" id="GO:0015833">
    <property type="term" value="P:peptide transport"/>
    <property type="evidence" value="ECO:0007669"/>
    <property type="project" value="InterPro"/>
</dbReference>
<keyword evidence="3" id="KW-0547">Nucleotide-binding</keyword>
<dbReference type="PANTHER" id="PTHR43776">
    <property type="entry name" value="TRANSPORT ATP-BINDING PROTEIN"/>
    <property type="match status" value="1"/>
</dbReference>
<dbReference type="Proteomes" id="UP000286931">
    <property type="component" value="Unassembled WGS sequence"/>
</dbReference>
<dbReference type="EMBL" id="BIFH01000032">
    <property type="protein sequence ID" value="GCD99368.1"/>
    <property type="molecule type" value="Genomic_DNA"/>
</dbReference>
<dbReference type="OrthoDB" id="4008250at2"/>
<gene>
    <name evidence="7" type="ORF">EHYA_07088</name>
</gene>
<protein>
    <submittedName>
        <fullName evidence="7">ABC transporter ATP-binding protein</fullName>
    </submittedName>
</protein>
<dbReference type="PROSITE" id="PS50893">
    <property type="entry name" value="ABC_TRANSPORTER_2"/>
    <property type="match status" value="2"/>
</dbReference>
<dbReference type="InterPro" id="IPR003439">
    <property type="entry name" value="ABC_transporter-like_ATP-bd"/>
</dbReference>
<evidence type="ECO:0000256" key="4">
    <source>
        <dbReference type="ARBA" id="ARBA00022840"/>
    </source>
</evidence>
<dbReference type="AlphaFoldDB" id="A0A401YXP6"/>
<dbReference type="Gene3D" id="3.40.50.300">
    <property type="entry name" value="P-loop containing nucleotide triphosphate hydrolases"/>
    <property type="match status" value="2"/>
</dbReference>
<dbReference type="InterPro" id="IPR050319">
    <property type="entry name" value="ABC_transp_ATP-bind"/>
</dbReference>
<evidence type="ECO:0000259" key="6">
    <source>
        <dbReference type="PROSITE" id="PS50893"/>
    </source>
</evidence>
<feature type="compositionally biased region" description="Low complexity" evidence="5">
    <location>
        <begin position="281"/>
        <end position="290"/>
    </location>
</feature>
<dbReference type="InterPro" id="IPR027417">
    <property type="entry name" value="P-loop_NTPase"/>
</dbReference>
<dbReference type="GO" id="GO:0005524">
    <property type="term" value="F:ATP binding"/>
    <property type="evidence" value="ECO:0007669"/>
    <property type="project" value="UniProtKB-KW"/>
</dbReference>
<dbReference type="Pfam" id="PF00005">
    <property type="entry name" value="ABC_tran"/>
    <property type="match status" value="2"/>
</dbReference>
<dbReference type="GO" id="GO:0016887">
    <property type="term" value="F:ATP hydrolysis activity"/>
    <property type="evidence" value="ECO:0007669"/>
    <property type="project" value="InterPro"/>
</dbReference>
<dbReference type="InterPro" id="IPR017871">
    <property type="entry name" value="ABC_transporter-like_CS"/>
</dbReference>
<keyword evidence="2" id="KW-0813">Transport</keyword>
<evidence type="ECO:0000256" key="5">
    <source>
        <dbReference type="SAM" id="MobiDB-lite"/>
    </source>
</evidence>
<dbReference type="NCBIfam" id="NF007739">
    <property type="entry name" value="PRK10419.1"/>
    <property type="match status" value="2"/>
</dbReference>
<dbReference type="InterPro" id="IPR013563">
    <property type="entry name" value="Oligopep_ABC_C"/>
</dbReference>
<accession>A0A401YXP6</accession>
<name>A0A401YXP6_9ACTN</name>
<proteinExistence type="inferred from homology"/>
<dbReference type="SMART" id="SM00382">
    <property type="entry name" value="AAA"/>
    <property type="match status" value="2"/>
</dbReference>
<organism evidence="7 8">
    <name type="scientific">Embleya hyalina</name>
    <dbReference type="NCBI Taxonomy" id="516124"/>
    <lineage>
        <taxon>Bacteria</taxon>
        <taxon>Bacillati</taxon>
        <taxon>Actinomycetota</taxon>
        <taxon>Actinomycetes</taxon>
        <taxon>Kitasatosporales</taxon>
        <taxon>Streptomycetaceae</taxon>
        <taxon>Embleya</taxon>
    </lineage>
</organism>
<sequence length="588" mass="61833">MSTDFSPAPASVSASAEPLLVVDGLDVAFPGREPVVRDVSFTLDRGECLAVVGESGSGKSVTARTLVGLTGGGARVTARRLAFDGTDLSALSEKRWRALRGRRIGLVLQDALVSLDPLRTVGAEVAEALRTHAVLPRGQVGARVPALLTDVGIPDPARRARQYPHQLSGGLRQRALIASALAAGPELLLADEPTTALDVTVQAQVLTLLGRLRDEGTSVLMISHDLAAVARLADRVAVMYAGRVVEHGPTERVLTEPEHSYTRALLAAAPTGRAKGTRLSAPVGPARTATPPAPPVGDVLLDVTGIGRSFRGPDGTRHHAVRDVSFTVRAGETLGVVGESGSGKTTAARIVLGWERPDTGTVRFRDAPWSTLPESARRASRGRIQAVQQDPLGSFDPRYSVARILGEAVAAAGLPGGRLRPTRAAHRARVAELLDLVGLSADLLERRPRDMSGGQRQRVAIARALAPSPDLIVCDEPVSALDVSIQAQILDLLADLRAELGLALLFISHDLGVIRHVSDRILVMKDGRVVESGDAERVFTRPEAPYTRELLAAIPRAPTPVDDGAGRGAGPDSAERTAGRVLSGGVVP</sequence>
<keyword evidence="8" id="KW-1185">Reference proteome</keyword>
<feature type="region of interest" description="Disordered" evidence="5">
    <location>
        <begin position="275"/>
        <end position="297"/>
    </location>
</feature>
<dbReference type="NCBIfam" id="NF008453">
    <property type="entry name" value="PRK11308.1"/>
    <property type="match status" value="2"/>
</dbReference>
<evidence type="ECO:0000313" key="8">
    <source>
        <dbReference type="Proteomes" id="UP000286931"/>
    </source>
</evidence>
<feature type="domain" description="ABC transporter" evidence="6">
    <location>
        <begin position="20"/>
        <end position="266"/>
    </location>
</feature>
<feature type="domain" description="ABC transporter" evidence="6">
    <location>
        <begin position="301"/>
        <end position="551"/>
    </location>
</feature>
<evidence type="ECO:0000313" key="7">
    <source>
        <dbReference type="EMBL" id="GCD99368.1"/>
    </source>
</evidence>
<comment type="similarity">
    <text evidence="1">Belongs to the ABC transporter superfamily.</text>
</comment>
<dbReference type="GO" id="GO:0055085">
    <property type="term" value="P:transmembrane transport"/>
    <property type="evidence" value="ECO:0007669"/>
    <property type="project" value="UniProtKB-ARBA"/>
</dbReference>
<dbReference type="InterPro" id="IPR003593">
    <property type="entry name" value="AAA+_ATPase"/>
</dbReference>
<dbReference type="PROSITE" id="PS00211">
    <property type="entry name" value="ABC_TRANSPORTER_1"/>
    <property type="match status" value="1"/>
</dbReference>
<evidence type="ECO:0000256" key="3">
    <source>
        <dbReference type="ARBA" id="ARBA00022741"/>
    </source>
</evidence>
<dbReference type="Pfam" id="PF08352">
    <property type="entry name" value="oligo_HPY"/>
    <property type="match status" value="2"/>
</dbReference>
<keyword evidence="4 7" id="KW-0067">ATP-binding</keyword>
<dbReference type="RefSeq" id="WP_126641170.1">
    <property type="nucleotide sequence ID" value="NZ_BIFH01000032.1"/>
</dbReference>
<evidence type="ECO:0000256" key="2">
    <source>
        <dbReference type="ARBA" id="ARBA00022448"/>
    </source>
</evidence>
<reference evidence="7 8" key="1">
    <citation type="submission" date="2018-12" db="EMBL/GenBank/DDBJ databases">
        <title>Draft genome sequence of Embleya hyalina NBRC 13850T.</title>
        <authorList>
            <person name="Komaki H."/>
            <person name="Hosoyama A."/>
            <person name="Kimura A."/>
            <person name="Ichikawa N."/>
            <person name="Tamura T."/>
        </authorList>
    </citation>
    <scope>NUCLEOTIDE SEQUENCE [LARGE SCALE GENOMIC DNA]</scope>
    <source>
        <strain evidence="7 8">NBRC 13850</strain>
    </source>
</reference>
<comment type="caution">
    <text evidence="7">The sequence shown here is derived from an EMBL/GenBank/DDBJ whole genome shotgun (WGS) entry which is preliminary data.</text>
</comment>
<evidence type="ECO:0000256" key="1">
    <source>
        <dbReference type="ARBA" id="ARBA00005417"/>
    </source>
</evidence>
<dbReference type="CDD" id="cd03257">
    <property type="entry name" value="ABC_NikE_OppD_transporters"/>
    <property type="match status" value="2"/>
</dbReference>
<dbReference type="SUPFAM" id="SSF52540">
    <property type="entry name" value="P-loop containing nucleoside triphosphate hydrolases"/>
    <property type="match status" value="2"/>
</dbReference>
<feature type="region of interest" description="Disordered" evidence="5">
    <location>
        <begin position="556"/>
        <end position="588"/>
    </location>
</feature>
<dbReference type="PANTHER" id="PTHR43776:SF7">
    <property type="entry name" value="D,D-DIPEPTIDE TRANSPORT ATP-BINDING PROTEIN DDPF-RELATED"/>
    <property type="match status" value="1"/>
</dbReference>